<reference evidence="1 2" key="1">
    <citation type="submission" date="2013-05" db="EMBL/GenBank/DDBJ databases">
        <title>Draft genome of the parasitic nematode Anyclostoma ceylanicum.</title>
        <authorList>
            <person name="Mitreva M."/>
        </authorList>
    </citation>
    <scope>NUCLEOTIDE SEQUENCE [LARGE SCALE GENOMIC DNA]</scope>
</reference>
<evidence type="ECO:0008006" key="3">
    <source>
        <dbReference type="Google" id="ProtNLM"/>
    </source>
</evidence>
<dbReference type="AlphaFoldDB" id="A0A0D6LVK9"/>
<evidence type="ECO:0000313" key="1">
    <source>
        <dbReference type="EMBL" id="EPB71672.1"/>
    </source>
</evidence>
<sequence length="71" mass="7736">MDEGVFVGGAPPHIDAFESKVGTANGFHGCIRKAKYCNPITQTQTAPLPNIREIDLSTGRLYKHGTKLLRP</sequence>
<evidence type="ECO:0000313" key="2">
    <source>
        <dbReference type="Proteomes" id="UP000054495"/>
    </source>
</evidence>
<dbReference type="EMBL" id="KE125096">
    <property type="protein sequence ID" value="EPB71672.1"/>
    <property type="molecule type" value="Genomic_DNA"/>
</dbReference>
<accession>A0A0D6LVK9</accession>
<protein>
    <recommendedName>
        <fullName evidence="3">Laminin G domain-containing protein</fullName>
    </recommendedName>
</protein>
<organism evidence="1 2">
    <name type="scientific">Ancylostoma ceylanicum</name>
    <dbReference type="NCBI Taxonomy" id="53326"/>
    <lineage>
        <taxon>Eukaryota</taxon>
        <taxon>Metazoa</taxon>
        <taxon>Ecdysozoa</taxon>
        <taxon>Nematoda</taxon>
        <taxon>Chromadorea</taxon>
        <taxon>Rhabditida</taxon>
        <taxon>Rhabditina</taxon>
        <taxon>Rhabditomorpha</taxon>
        <taxon>Strongyloidea</taxon>
        <taxon>Ancylostomatidae</taxon>
        <taxon>Ancylostomatinae</taxon>
        <taxon>Ancylostoma</taxon>
    </lineage>
</organism>
<proteinExistence type="predicted"/>
<gene>
    <name evidence="1" type="ORF">ANCCEY_09247</name>
</gene>
<name>A0A0D6LVK9_9BILA</name>
<dbReference type="Proteomes" id="UP000054495">
    <property type="component" value="Unassembled WGS sequence"/>
</dbReference>
<keyword evidence="2" id="KW-1185">Reference proteome</keyword>